<sequence length="341" mass="37467">MEGVGSLNSMDQKGKAKVAMYMTSEETQEPSLIKGSKVFEEEIPERESTIVACYAGENTSRTAEACYAGENKPQTVVECYARKNTPQNVVTCDAGENSPLENQPSPMGLVNYGGDYATGSASMSVPNMSPRVVNDGGTSRDKSISYQCKYCESRFATSQALGGHQNTHKYVREQAKKQKVRRQHKPSNSILKQPRVIYPKPPLYNYNNFTLPRPPYMHPQSMPGYLTKQYNPQSTTGMTFSPPGQSSNMSSNTRQFPVFNSSTMIVSNSTIHAVNANYTSGNYFNFRGTMVGDQGDNYIRGGSYIGRGYTNVRGHDGTIDLLSRVGMCSEEDANSNGKGQS</sequence>
<proteinExistence type="predicted"/>
<keyword evidence="4" id="KW-1185">Reference proteome</keyword>
<dbReference type="PROSITE" id="PS00028">
    <property type="entry name" value="ZINC_FINGER_C2H2_1"/>
    <property type="match status" value="1"/>
</dbReference>
<dbReference type="Gene3D" id="3.30.160.60">
    <property type="entry name" value="Classic Zinc Finger"/>
    <property type="match status" value="1"/>
</dbReference>
<keyword evidence="1" id="KW-0479">Metal-binding</keyword>
<dbReference type="PROSITE" id="PS50157">
    <property type="entry name" value="ZINC_FINGER_C2H2_2"/>
    <property type="match status" value="1"/>
</dbReference>
<keyword evidence="1" id="KW-0862">Zinc</keyword>
<dbReference type="GO" id="GO:0008270">
    <property type="term" value="F:zinc ion binding"/>
    <property type="evidence" value="ECO:0007669"/>
    <property type="project" value="UniProtKB-KW"/>
</dbReference>
<evidence type="ECO:0000256" key="1">
    <source>
        <dbReference type="PROSITE-ProRule" id="PRU00042"/>
    </source>
</evidence>
<accession>A0AAD8JSB1</accession>
<comment type="caution">
    <text evidence="3">The sequence shown here is derived from an EMBL/GenBank/DDBJ whole genome shotgun (WGS) entry which is preliminary data.</text>
</comment>
<organism evidence="3 4">
    <name type="scientific">Tagetes erecta</name>
    <name type="common">African marigold</name>
    <dbReference type="NCBI Taxonomy" id="13708"/>
    <lineage>
        <taxon>Eukaryota</taxon>
        <taxon>Viridiplantae</taxon>
        <taxon>Streptophyta</taxon>
        <taxon>Embryophyta</taxon>
        <taxon>Tracheophyta</taxon>
        <taxon>Spermatophyta</taxon>
        <taxon>Magnoliopsida</taxon>
        <taxon>eudicotyledons</taxon>
        <taxon>Gunneridae</taxon>
        <taxon>Pentapetalae</taxon>
        <taxon>asterids</taxon>
        <taxon>campanulids</taxon>
        <taxon>Asterales</taxon>
        <taxon>Asteraceae</taxon>
        <taxon>Asteroideae</taxon>
        <taxon>Heliantheae alliance</taxon>
        <taxon>Tageteae</taxon>
        <taxon>Tagetes</taxon>
    </lineage>
</organism>
<gene>
    <name evidence="3" type="ORF">QVD17_41221</name>
</gene>
<dbReference type="SUPFAM" id="SSF57667">
    <property type="entry name" value="beta-beta-alpha zinc fingers"/>
    <property type="match status" value="1"/>
</dbReference>
<dbReference type="PANTHER" id="PTHR45730:SF109">
    <property type="entry name" value="ZINC FINGER PROTEIN KNUCKLES"/>
    <property type="match status" value="1"/>
</dbReference>
<evidence type="ECO:0000259" key="2">
    <source>
        <dbReference type="PROSITE" id="PS50157"/>
    </source>
</evidence>
<protein>
    <recommendedName>
        <fullName evidence="2">C2H2-type domain-containing protein</fullName>
    </recommendedName>
</protein>
<dbReference type="PANTHER" id="PTHR45730">
    <property type="entry name" value="ZINC FINGER PROTEIN JAGGED"/>
    <property type="match status" value="1"/>
</dbReference>
<dbReference type="EMBL" id="JAUHHV010000011">
    <property type="protein sequence ID" value="KAK1408998.1"/>
    <property type="molecule type" value="Genomic_DNA"/>
</dbReference>
<keyword evidence="1" id="KW-0863">Zinc-finger</keyword>
<name>A0AAD8JSB1_TARER</name>
<feature type="domain" description="C2H2-type" evidence="2">
    <location>
        <begin position="146"/>
        <end position="173"/>
    </location>
</feature>
<dbReference type="GO" id="GO:0003700">
    <property type="term" value="F:DNA-binding transcription factor activity"/>
    <property type="evidence" value="ECO:0007669"/>
    <property type="project" value="InterPro"/>
</dbReference>
<dbReference type="InterPro" id="IPR013087">
    <property type="entry name" value="Znf_C2H2_type"/>
</dbReference>
<reference evidence="3" key="1">
    <citation type="journal article" date="2023" name="bioRxiv">
        <title>Improved chromosome-level genome assembly for marigold (Tagetes erecta).</title>
        <authorList>
            <person name="Jiang F."/>
            <person name="Yuan L."/>
            <person name="Wang S."/>
            <person name="Wang H."/>
            <person name="Xu D."/>
            <person name="Wang A."/>
            <person name="Fan W."/>
        </authorList>
    </citation>
    <scope>NUCLEOTIDE SEQUENCE</scope>
    <source>
        <strain evidence="3">WSJ</strain>
        <tissue evidence="3">Leaf</tissue>
    </source>
</reference>
<evidence type="ECO:0000313" key="4">
    <source>
        <dbReference type="Proteomes" id="UP001229421"/>
    </source>
</evidence>
<dbReference type="InterPro" id="IPR036236">
    <property type="entry name" value="Znf_C2H2_sf"/>
</dbReference>
<dbReference type="Proteomes" id="UP001229421">
    <property type="component" value="Unassembled WGS sequence"/>
</dbReference>
<evidence type="ECO:0000313" key="3">
    <source>
        <dbReference type="EMBL" id="KAK1408998.1"/>
    </source>
</evidence>
<dbReference type="AlphaFoldDB" id="A0AAD8JSB1"/>
<dbReference type="InterPro" id="IPR045320">
    <property type="entry name" value="JAGGED/SL1-like"/>
</dbReference>